<feature type="non-terminal residue" evidence="3">
    <location>
        <position position="1"/>
    </location>
</feature>
<dbReference type="PANTHER" id="PTHR35395:SF1">
    <property type="entry name" value="DUF6536 DOMAIN-CONTAINING PROTEIN"/>
    <property type="match status" value="1"/>
</dbReference>
<keyword evidence="1" id="KW-0812">Transmembrane</keyword>
<dbReference type="Pfam" id="PF20163">
    <property type="entry name" value="DUF6536"/>
    <property type="match status" value="1"/>
</dbReference>
<evidence type="ECO:0000259" key="2">
    <source>
        <dbReference type="Pfam" id="PF20163"/>
    </source>
</evidence>
<feature type="domain" description="DUF6536" evidence="2">
    <location>
        <begin position="25"/>
        <end position="106"/>
    </location>
</feature>
<keyword evidence="4" id="KW-1185">Reference proteome</keyword>
<dbReference type="InterPro" id="IPR046623">
    <property type="entry name" value="DUF6536"/>
</dbReference>
<dbReference type="AlphaFoldDB" id="A0A9P4LQ32"/>
<feature type="transmembrane region" description="Helical" evidence="1">
    <location>
        <begin position="70"/>
        <end position="94"/>
    </location>
</feature>
<reference evidence="3" key="1">
    <citation type="journal article" date="2020" name="Stud. Mycol.">
        <title>101 Dothideomycetes genomes: a test case for predicting lifestyles and emergence of pathogens.</title>
        <authorList>
            <person name="Haridas S."/>
            <person name="Albert R."/>
            <person name="Binder M."/>
            <person name="Bloem J."/>
            <person name="Labutti K."/>
            <person name="Salamov A."/>
            <person name="Andreopoulos B."/>
            <person name="Baker S."/>
            <person name="Barry K."/>
            <person name="Bills G."/>
            <person name="Bluhm B."/>
            <person name="Cannon C."/>
            <person name="Castanera R."/>
            <person name="Culley D."/>
            <person name="Daum C."/>
            <person name="Ezra D."/>
            <person name="Gonzalez J."/>
            <person name="Henrissat B."/>
            <person name="Kuo A."/>
            <person name="Liang C."/>
            <person name="Lipzen A."/>
            <person name="Lutzoni F."/>
            <person name="Magnuson J."/>
            <person name="Mondo S."/>
            <person name="Nolan M."/>
            <person name="Ohm R."/>
            <person name="Pangilinan J."/>
            <person name="Park H.-J."/>
            <person name="Ramirez L."/>
            <person name="Alfaro M."/>
            <person name="Sun H."/>
            <person name="Tritt A."/>
            <person name="Yoshinaga Y."/>
            <person name="Zwiers L.-H."/>
            <person name="Turgeon B."/>
            <person name="Goodwin S."/>
            <person name="Spatafora J."/>
            <person name="Crous P."/>
            <person name="Grigoriev I."/>
        </authorList>
    </citation>
    <scope>NUCLEOTIDE SEQUENCE</scope>
    <source>
        <strain evidence="3">CBS 110217</strain>
    </source>
</reference>
<proteinExistence type="predicted"/>
<sequence length="345" mass="39396">LDQATTRAMARTHFHGWRMGILLGCCINYTMQVLSSPTRKDIDRAHAGHEHLDIGVLSVRNLSRISRKRLCLFILMGLSSIPIHLFYNSAVFYIGANNEYELHAVQLNGNEYNTTYLNNAAYDKIEGNRWLRLYDTSLVSYGRLVLAIDEYHSEIEKKTLTGKPVGWPDVDTAISLNWSQGNVNWTFDQELNIGLINQTNLRNISATDSMSRDWIRMDWLVAQPSSNDTSNNATLSLTFLIIVIVCNTVKLATMLWVVFMERKDYIVTLGDGASSFLELPDPTTERMCILSKPEIVEEVADAPHKMRHNDQLSRLVTQSGKRWTKQYTTYSNALNRDREVGSYFM</sequence>
<evidence type="ECO:0000256" key="1">
    <source>
        <dbReference type="SAM" id="Phobius"/>
    </source>
</evidence>
<organism evidence="3 4">
    <name type="scientific">Setomelanomma holmii</name>
    <dbReference type="NCBI Taxonomy" id="210430"/>
    <lineage>
        <taxon>Eukaryota</taxon>
        <taxon>Fungi</taxon>
        <taxon>Dikarya</taxon>
        <taxon>Ascomycota</taxon>
        <taxon>Pezizomycotina</taxon>
        <taxon>Dothideomycetes</taxon>
        <taxon>Pleosporomycetidae</taxon>
        <taxon>Pleosporales</taxon>
        <taxon>Pleosporineae</taxon>
        <taxon>Phaeosphaeriaceae</taxon>
        <taxon>Setomelanomma</taxon>
    </lineage>
</organism>
<name>A0A9P4LQ32_9PLEO</name>
<evidence type="ECO:0000313" key="3">
    <source>
        <dbReference type="EMBL" id="KAF2035731.1"/>
    </source>
</evidence>
<keyword evidence="1" id="KW-1133">Transmembrane helix</keyword>
<gene>
    <name evidence="3" type="ORF">EK21DRAFT_53760</name>
</gene>
<comment type="caution">
    <text evidence="3">The sequence shown here is derived from an EMBL/GenBank/DDBJ whole genome shotgun (WGS) entry which is preliminary data.</text>
</comment>
<dbReference type="Proteomes" id="UP000799777">
    <property type="component" value="Unassembled WGS sequence"/>
</dbReference>
<feature type="transmembrane region" description="Helical" evidence="1">
    <location>
        <begin position="235"/>
        <end position="259"/>
    </location>
</feature>
<dbReference type="EMBL" id="ML978156">
    <property type="protein sequence ID" value="KAF2035731.1"/>
    <property type="molecule type" value="Genomic_DNA"/>
</dbReference>
<protein>
    <recommendedName>
        <fullName evidence="2">DUF6536 domain-containing protein</fullName>
    </recommendedName>
</protein>
<dbReference type="PANTHER" id="PTHR35395">
    <property type="entry name" value="DUF6536 DOMAIN-CONTAINING PROTEIN"/>
    <property type="match status" value="1"/>
</dbReference>
<keyword evidence="1" id="KW-0472">Membrane</keyword>
<evidence type="ECO:0000313" key="4">
    <source>
        <dbReference type="Proteomes" id="UP000799777"/>
    </source>
</evidence>
<dbReference type="OrthoDB" id="5429634at2759"/>
<accession>A0A9P4LQ32</accession>